<name>A0A543B4C5_9ACTN</name>
<evidence type="ECO:0000313" key="8">
    <source>
        <dbReference type="Proteomes" id="UP000317043"/>
    </source>
</evidence>
<evidence type="ECO:0000256" key="4">
    <source>
        <dbReference type="ARBA" id="ARBA00023098"/>
    </source>
</evidence>
<evidence type="ECO:0000256" key="2">
    <source>
        <dbReference type="ARBA" id="ARBA00005254"/>
    </source>
</evidence>
<dbReference type="Gene3D" id="3.90.226.10">
    <property type="entry name" value="2-enoyl-CoA Hydratase, Chain A, domain 1"/>
    <property type="match status" value="1"/>
</dbReference>
<reference evidence="7 8" key="1">
    <citation type="submission" date="2019-06" db="EMBL/GenBank/DDBJ databases">
        <title>Sequencing the genomes of 1000 actinobacteria strains.</title>
        <authorList>
            <person name="Klenk H.-P."/>
        </authorList>
    </citation>
    <scope>NUCLEOTIDE SEQUENCE [LARGE SCALE GENOMIC DNA]</scope>
    <source>
        <strain evidence="7 8">DSM 45928</strain>
    </source>
</reference>
<dbReference type="SUPFAM" id="SSF52096">
    <property type="entry name" value="ClpP/crotonase"/>
    <property type="match status" value="1"/>
</dbReference>
<dbReference type="PANTHER" id="PTHR43149">
    <property type="entry name" value="ENOYL-COA HYDRATASE"/>
    <property type="match status" value="1"/>
</dbReference>
<keyword evidence="4" id="KW-0443">Lipid metabolism</keyword>
<comment type="similarity">
    <text evidence="2 6">Belongs to the enoyl-CoA hydratase/isomerase family.</text>
</comment>
<comment type="caution">
    <text evidence="7">The sequence shown here is derived from an EMBL/GenBank/DDBJ whole genome shotgun (WGS) entry which is preliminary data.</text>
</comment>
<keyword evidence="5" id="KW-0413">Isomerase</keyword>
<keyword evidence="8" id="KW-1185">Reference proteome</keyword>
<dbReference type="Gene3D" id="1.10.12.10">
    <property type="entry name" value="Lyase 2-enoyl-coa Hydratase, Chain A, domain 2"/>
    <property type="match status" value="1"/>
</dbReference>
<evidence type="ECO:0000256" key="6">
    <source>
        <dbReference type="RuleBase" id="RU003707"/>
    </source>
</evidence>
<organism evidence="7 8">
    <name type="scientific">Stackebrandtia endophytica</name>
    <dbReference type="NCBI Taxonomy" id="1496996"/>
    <lineage>
        <taxon>Bacteria</taxon>
        <taxon>Bacillati</taxon>
        <taxon>Actinomycetota</taxon>
        <taxon>Actinomycetes</taxon>
        <taxon>Glycomycetales</taxon>
        <taxon>Glycomycetaceae</taxon>
        <taxon>Stackebrandtia</taxon>
    </lineage>
</organism>
<keyword evidence="3" id="KW-0276">Fatty acid metabolism</keyword>
<dbReference type="InterPro" id="IPR018376">
    <property type="entry name" value="Enoyl-CoA_hyd/isom_CS"/>
</dbReference>
<dbReference type="GO" id="GO:0016853">
    <property type="term" value="F:isomerase activity"/>
    <property type="evidence" value="ECO:0007669"/>
    <property type="project" value="UniProtKB-KW"/>
</dbReference>
<dbReference type="Proteomes" id="UP000317043">
    <property type="component" value="Unassembled WGS sequence"/>
</dbReference>
<gene>
    <name evidence="7" type="ORF">FB566_5288</name>
</gene>
<evidence type="ECO:0000256" key="3">
    <source>
        <dbReference type="ARBA" id="ARBA00022832"/>
    </source>
</evidence>
<dbReference type="InterPro" id="IPR045002">
    <property type="entry name" value="Ech1-like"/>
</dbReference>
<dbReference type="GO" id="GO:0006631">
    <property type="term" value="P:fatty acid metabolic process"/>
    <property type="evidence" value="ECO:0007669"/>
    <property type="project" value="UniProtKB-KW"/>
</dbReference>
<dbReference type="AlphaFoldDB" id="A0A543B4C5"/>
<evidence type="ECO:0000256" key="5">
    <source>
        <dbReference type="ARBA" id="ARBA00023235"/>
    </source>
</evidence>
<dbReference type="InterPro" id="IPR014748">
    <property type="entry name" value="Enoyl-CoA_hydra_C"/>
</dbReference>
<dbReference type="PROSITE" id="PS00166">
    <property type="entry name" value="ENOYL_COA_HYDRATASE"/>
    <property type="match status" value="1"/>
</dbReference>
<dbReference type="CDD" id="cd06558">
    <property type="entry name" value="crotonase-like"/>
    <property type="match status" value="1"/>
</dbReference>
<dbReference type="Pfam" id="PF00378">
    <property type="entry name" value="ECH_1"/>
    <property type="match status" value="1"/>
</dbReference>
<comment type="pathway">
    <text evidence="1">Lipid metabolism; fatty acid beta-oxidation.</text>
</comment>
<accession>A0A543B4C5</accession>
<sequence length="251" mass="26635">MTDTDSVRLEMDGPVARVTLCRPEVRNAQTPQMWQRLRNIGRELSGAVRCVIVSGEGASFSTGLDLSVLSGALPAELAAMDDEAAEARLWSFQEAFDWLRRPDLVSVAAVRGHAIGAGLQLALACDFRVLADDARLRVGEPGLGLVPDLGGTKRMASLIGYSRAMELCLTGRTVTGVEARDLGLATVTVPSEAVDDTVEDLVLAVLSVPREAAIETKSLLLQADANDDSAQLAAERAAQLRLLRGRSGAAE</sequence>
<dbReference type="EMBL" id="VFOW01000001">
    <property type="protein sequence ID" value="TQL79677.1"/>
    <property type="molecule type" value="Genomic_DNA"/>
</dbReference>
<protein>
    <submittedName>
        <fullName evidence="7">Enoyl-CoA hydratase/carnithine racemase</fullName>
    </submittedName>
</protein>
<evidence type="ECO:0000256" key="1">
    <source>
        <dbReference type="ARBA" id="ARBA00005005"/>
    </source>
</evidence>
<dbReference type="InterPro" id="IPR029045">
    <property type="entry name" value="ClpP/crotonase-like_dom_sf"/>
</dbReference>
<proteinExistence type="inferred from homology"/>
<dbReference type="InParanoid" id="A0A543B4C5"/>
<dbReference type="InterPro" id="IPR001753">
    <property type="entry name" value="Enoyl-CoA_hydra/iso"/>
</dbReference>
<evidence type="ECO:0000313" key="7">
    <source>
        <dbReference type="EMBL" id="TQL79677.1"/>
    </source>
</evidence>
<dbReference type="PANTHER" id="PTHR43149:SF1">
    <property type="entry name" value="DELTA(3,5)-DELTA(2,4)-DIENOYL-COA ISOMERASE, MITOCHONDRIAL"/>
    <property type="match status" value="1"/>
</dbReference>